<evidence type="ECO:0000313" key="4">
    <source>
        <dbReference type="Proteomes" id="UP000218334"/>
    </source>
</evidence>
<sequence>MAMDLNVSSGALLAASWLNMMLYTSQLALSIYYLGHFTTAVRLYYWIWVSLFLDGACSVVVMANDYTYLIINDGSLYPISMWMLPTIVMLTYTSASVAQAFFCYRYWTLARNRWITGWITILITAHMICSLISCIIFVMHPTAIATTIPFTIASSTICAVTDLTIAGFLAWTLLRIQSPYAVTRNLLRRVTIHALTCGFTTAFSTTLMSIFMFTAWNAFYTIFTILGRIYSLTILFNLILLKVTSQGDQARADNCSEPAILSPIYFKHNVDTISTERRSSSSGSETVQYPTYSRSRHQVNDRCPLHTV</sequence>
<feature type="transmembrane region" description="Helical" evidence="2">
    <location>
        <begin position="219"/>
        <end position="241"/>
    </location>
</feature>
<evidence type="ECO:0000256" key="2">
    <source>
        <dbReference type="SAM" id="Phobius"/>
    </source>
</evidence>
<feature type="transmembrane region" description="Helical" evidence="2">
    <location>
        <begin position="43"/>
        <end position="62"/>
    </location>
</feature>
<feature type="transmembrane region" description="Helical" evidence="2">
    <location>
        <begin position="186"/>
        <end position="213"/>
    </location>
</feature>
<organism evidence="3 4">
    <name type="scientific">Armillaria solidipes</name>
    <dbReference type="NCBI Taxonomy" id="1076256"/>
    <lineage>
        <taxon>Eukaryota</taxon>
        <taxon>Fungi</taxon>
        <taxon>Dikarya</taxon>
        <taxon>Basidiomycota</taxon>
        <taxon>Agaricomycotina</taxon>
        <taxon>Agaricomycetes</taxon>
        <taxon>Agaricomycetidae</taxon>
        <taxon>Agaricales</taxon>
        <taxon>Marasmiineae</taxon>
        <taxon>Physalacriaceae</taxon>
        <taxon>Armillaria</taxon>
    </lineage>
</organism>
<keyword evidence="2" id="KW-1133">Transmembrane helix</keyword>
<feature type="transmembrane region" description="Helical" evidence="2">
    <location>
        <begin position="82"/>
        <end position="103"/>
    </location>
</feature>
<dbReference type="STRING" id="1076256.A0A2H3BD11"/>
<dbReference type="AlphaFoldDB" id="A0A2H3BD11"/>
<accession>A0A2H3BD11</accession>
<proteinExistence type="predicted"/>
<gene>
    <name evidence="3" type="ORF">ARMSODRAFT_957823</name>
</gene>
<feature type="transmembrane region" description="Helical" evidence="2">
    <location>
        <begin position="115"/>
        <end position="138"/>
    </location>
</feature>
<feature type="transmembrane region" description="Helical" evidence="2">
    <location>
        <begin position="12"/>
        <end position="34"/>
    </location>
</feature>
<keyword evidence="2" id="KW-0812">Transmembrane</keyword>
<keyword evidence="2" id="KW-0472">Membrane</keyword>
<dbReference type="EMBL" id="KZ293431">
    <property type="protein sequence ID" value="PBK68751.1"/>
    <property type="molecule type" value="Genomic_DNA"/>
</dbReference>
<feature type="region of interest" description="Disordered" evidence="1">
    <location>
        <begin position="276"/>
        <end position="300"/>
    </location>
</feature>
<evidence type="ECO:0000256" key="1">
    <source>
        <dbReference type="SAM" id="MobiDB-lite"/>
    </source>
</evidence>
<keyword evidence="4" id="KW-1185">Reference proteome</keyword>
<dbReference type="Proteomes" id="UP000218334">
    <property type="component" value="Unassembled WGS sequence"/>
</dbReference>
<reference evidence="4" key="1">
    <citation type="journal article" date="2017" name="Nat. Ecol. Evol.">
        <title>Genome expansion and lineage-specific genetic innovations in the forest pathogenic fungi Armillaria.</title>
        <authorList>
            <person name="Sipos G."/>
            <person name="Prasanna A.N."/>
            <person name="Walter M.C."/>
            <person name="O'Connor E."/>
            <person name="Balint B."/>
            <person name="Krizsan K."/>
            <person name="Kiss B."/>
            <person name="Hess J."/>
            <person name="Varga T."/>
            <person name="Slot J."/>
            <person name="Riley R."/>
            <person name="Boka B."/>
            <person name="Rigling D."/>
            <person name="Barry K."/>
            <person name="Lee J."/>
            <person name="Mihaltcheva S."/>
            <person name="LaButti K."/>
            <person name="Lipzen A."/>
            <person name="Waldron R."/>
            <person name="Moloney N.M."/>
            <person name="Sperisen C."/>
            <person name="Kredics L."/>
            <person name="Vagvoelgyi C."/>
            <person name="Patrignani A."/>
            <person name="Fitzpatrick D."/>
            <person name="Nagy I."/>
            <person name="Doyle S."/>
            <person name="Anderson J.B."/>
            <person name="Grigoriev I.V."/>
            <person name="Gueldener U."/>
            <person name="Muensterkoetter M."/>
            <person name="Nagy L.G."/>
        </authorList>
    </citation>
    <scope>NUCLEOTIDE SEQUENCE [LARGE SCALE GENOMIC DNA]</scope>
    <source>
        <strain evidence="4">28-4</strain>
    </source>
</reference>
<name>A0A2H3BD11_9AGAR</name>
<protein>
    <submittedName>
        <fullName evidence="3">Uncharacterized protein</fullName>
    </submittedName>
</protein>
<evidence type="ECO:0000313" key="3">
    <source>
        <dbReference type="EMBL" id="PBK68751.1"/>
    </source>
</evidence>
<feature type="transmembrane region" description="Helical" evidence="2">
    <location>
        <begin position="150"/>
        <end position="174"/>
    </location>
</feature>